<proteinExistence type="inferred from homology"/>
<dbReference type="OrthoDB" id="9800873at2"/>
<name>A0A2C9CMR6_9RHOB</name>
<comment type="similarity">
    <text evidence="2 8">Belongs to the 4-toluene sulfonate uptake permease (TSUP) (TC 2.A.102) family.</text>
</comment>
<evidence type="ECO:0000256" key="7">
    <source>
        <dbReference type="ARBA" id="ARBA00023136"/>
    </source>
</evidence>
<reference evidence="10" key="1">
    <citation type="submission" date="2017-09" db="EMBL/GenBank/DDBJ databases">
        <authorList>
            <person name="Varghese N."/>
            <person name="Submissions S."/>
        </authorList>
    </citation>
    <scope>NUCLEOTIDE SEQUENCE [LARGE SCALE GENOMIC DNA]</scope>
    <source>
        <strain evidence="10">C7</strain>
    </source>
</reference>
<evidence type="ECO:0000256" key="3">
    <source>
        <dbReference type="ARBA" id="ARBA00022448"/>
    </source>
</evidence>
<dbReference type="RefSeq" id="WP_097928064.1">
    <property type="nucleotide sequence ID" value="NZ_OCTN01000001.1"/>
</dbReference>
<feature type="transmembrane region" description="Helical" evidence="8">
    <location>
        <begin position="240"/>
        <end position="257"/>
    </location>
</feature>
<dbReference type="PANTHER" id="PTHR30269:SF32">
    <property type="entry name" value="MEMBRANE TRANSPORTER PROTEIN-RELATED"/>
    <property type="match status" value="1"/>
</dbReference>
<feature type="transmembrane region" description="Helical" evidence="8">
    <location>
        <begin position="206"/>
        <end position="228"/>
    </location>
</feature>
<evidence type="ECO:0000313" key="10">
    <source>
        <dbReference type="Proteomes" id="UP000220034"/>
    </source>
</evidence>
<evidence type="ECO:0000256" key="5">
    <source>
        <dbReference type="ARBA" id="ARBA00022692"/>
    </source>
</evidence>
<keyword evidence="7 8" id="KW-0472">Membrane</keyword>
<dbReference type="GO" id="GO:0005886">
    <property type="term" value="C:plasma membrane"/>
    <property type="evidence" value="ECO:0007669"/>
    <property type="project" value="UniProtKB-SubCell"/>
</dbReference>
<evidence type="ECO:0000256" key="2">
    <source>
        <dbReference type="ARBA" id="ARBA00009142"/>
    </source>
</evidence>
<protein>
    <recommendedName>
        <fullName evidence="8">Probable membrane transporter protein</fullName>
    </recommendedName>
</protein>
<keyword evidence="3" id="KW-0813">Transport</keyword>
<gene>
    <name evidence="9" type="ORF">SAMN06273572_101332</name>
</gene>
<dbReference type="EMBL" id="OCTN01000001">
    <property type="protein sequence ID" value="SOH92485.1"/>
    <property type="molecule type" value="Genomic_DNA"/>
</dbReference>
<comment type="subcellular location">
    <subcellularLocation>
        <location evidence="1 8">Cell membrane</location>
        <topology evidence="1 8">Multi-pass membrane protein</topology>
    </subcellularLocation>
</comment>
<dbReference type="PANTHER" id="PTHR30269">
    <property type="entry name" value="TRANSMEMBRANE PROTEIN YFCA"/>
    <property type="match status" value="1"/>
</dbReference>
<keyword evidence="4 8" id="KW-1003">Cell membrane</keyword>
<keyword evidence="10" id="KW-1185">Reference proteome</keyword>
<feature type="transmembrane region" description="Helical" evidence="8">
    <location>
        <begin position="6"/>
        <end position="29"/>
    </location>
</feature>
<evidence type="ECO:0000313" key="9">
    <source>
        <dbReference type="EMBL" id="SOH92485.1"/>
    </source>
</evidence>
<feature type="transmembrane region" description="Helical" evidence="8">
    <location>
        <begin position="110"/>
        <end position="129"/>
    </location>
</feature>
<dbReference type="Proteomes" id="UP000220034">
    <property type="component" value="Unassembled WGS sequence"/>
</dbReference>
<feature type="transmembrane region" description="Helical" evidence="8">
    <location>
        <begin position="141"/>
        <end position="169"/>
    </location>
</feature>
<organism evidence="9 10">
    <name type="scientific">Pontivivens marinum</name>
    <dbReference type="NCBI Taxonomy" id="1690039"/>
    <lineage>
        <taxon>Bacteria</taxon>
        <taxon>Pseudomonadati</taxon>
        <taxon>Pseudomonadota</taxon>
        <taxon>Alphaproteobacteria</taxon>
        <taxon>Rhodobacterales</taxon>
        <taxon>Paracoccaceae</taxon>
        <taxon>Pontivivens</taxon>
    </lineage>
</organism>
<feature type="transmembrane region" description="Helical" evidence="8">
    <location>
        <begin position="84"/>
        <end position="103"/>
    </location>
</feature>
<dbReference type="AlphaFoldDB" id="A0A2C9CMR6"/>
<evidence type="ECO:0000256" key="1">
    <source>
        <dbReference type="ARBA" id="ARBA00004651"/>
    </source>
</evidence>
<sequence length="259" mass="27084">MSFFAPVFASIDLDLILIAVLIMFIAGFVKGAVGFALPMVAISGIGSLMPAAIAVAAIMLPAALTNLWQALRDGPRAALGSLMAFRWYVLLIVCVMGMVAPLVSILSTEMLFIVLGGGVTFFAVLQLAGWRPGPELGKTRIATIISGVTAGVFGGLAAVTGPAVVLYLLAREVPKVEQVRLQGVIFLLGLLVVITVHGRTGVLNELTLPLSVMLIVPAIAGMGAGLLVQDRLEQETFRKATLVVLVVAGLNLLRRGLMG</sequence>
<evidence type="ECO:0000256" key="4">
    <source>
        <dbReference type="ARBA" id="ARBA00022475"/>
    </source>
</evidence>
<evidence type="ECO:0000256" key="8">
    <source>
        <dbReference type="RuleBase" id="RU363041"/>
    </source>
</evidence>
<feature type="transmembrane region" description="Helical" evidence="8">
    <location>
        <begin position="41"/>
        <end position="64"/>
    </location>
</feature>
<evidence type="ECO:0000256" key="6">
    <source>
        <dbReference type="ARBA" id="ARBA00022989"/>
    </source>
</evidence>
<keyword evidence="6 8" id="KW-1133">Transmembrane helix</keyword>
<accession>A0A2C9CMR6</accession>
<dbReference type="InterPro" id="IPR002781">
    <property type="entry name" value="TM_pro_TauE-like"/>
</dbReference>
<dbReference type="InterPro" id="IPR052017">
    <property type="entry name" value="TSUP"/>
</dbReference>
<dbReference type="Pfam" id="PF01925">
    <property type="entry name" value="TauE"/>
    <property type="match status" value="1"/>
</dbReference>
<keyword evidence="5 8" id="KW-0812">Transmembrane</keyword>
<feature type="transmembrane region" description="Helical" evidence="8">
    <location>
        <begin position="181"/>
        <end position="200"/>
    </location>
</feature>